<feature type="transmembrane region" description="Helical" evidence="8">
    <location>
        <begin position="29"/>
        <end position="48"/>
    </location>
</feature>
<feature type="transmembrane region" description="Helical" evidence="8">
    <location>
        <begin position="92"/>
        <end position="110"/>
    </location>
</feature>
<proteinExistence type="predicted"/>
<dbReference type="EMBL" id="JACIGI010000004">
    <property type="protein sequence ID" value="MBB4285029.1"/>
    <property type="molecule type" value="Genomic_DNA"/>
</dbReference>
<dbReference type="GO" id="GO:0016763">
    <property type="term" value="F:pentosyltransferase activity"/>
    <property type="evidence" value="ECO:0007669"/>
    <property type="project" value="TreeGrafter"/>
</dbReference>
<feature type="transmembrane region" description="Helical" evidence="8">
    <location>
        <begin position="174"/>
        <end position="206"/>
    </location>
</feature>
<dbReference type="Pfam" id="PF13231">
    <property type="entry name" value="PMT_2"/>
    <property type="match status" value="1"/>
</dbReference>
<protein>
    <recommendedName>
        <fullName evidence="9">Glycosyltransferase RgtA/B/C/D-like domain-containing protein</fullName>
    </recommendedName>
</protein>
<keyword evidence="5 8" id="KW-0812">Transmembrane</keyword>
<accession>A0A7W6WJV0</accession>
<evidence type="ECO:0000256" key="6">
    <source>
        <dbReference type="ARBA" id="ARBA00022989"/>
    </source>
</evidence>
<keyword evidence="6 8" id="KW-1133">Transmembrane helix</keyword>
<dbReference type="Proteomes" id="UP000555728">
    <property type="component" value="Unassembled WGS sequence"/>
</dbReference>
<evidence type="ECO:0000256" key="3">
    <source>
        <dbReference type="ARBA" id="ARBA00022676"/>
    </source>
</evidence>
<feature type="transmembrane region" description="Helical" evidence="8">
    <location>
        <begin position="357"/>
        <end position="379"/>
    </location>
</feature>
<feature type="transmembrane region" description="Helical" evidence="8">
    <location>
        <begin position="122"/>
        <end position="143"/>
    </location>
</feature>
<comment type="caution">
    <text evidence="10">The sequence shown here is derived from an EMBL/GenBank/DDBJ whole genome shotgun (WGS) entry which is preliminary data.</text>
</comment>
<dbReference type="AlphaFoldDB" id="A0A7W6WJV0"/>
<feature type="transmembrane region" description="Helical" evidence="8">
    <location>
        <begin position="218"/>
        <end position="237"/>
    </location>
</feature>
<keyword evidence="11" id="KW-1185">Reference proteome</keyword>
<keyword evidence="2" id="KW-1003">Cell membrane</keyword>
<name>A0A7W6WJV0_9PROT</name>
<evidence type="ECO:0000259" key="9">
    <source>
        <dbReference type="Pfam" id="PF13231"/>
    </source>
</evidence>
<dbReference type="PANTHER" id="PTHR33908">
    <property type="entry name" value="MANNOSYLTRANSFERASE YKCB-RELATED"/>
    <property type="match status" value="1"/>
</dbReference>
<feature type="transmembrane region" description="Helical" evidence="8">
    <location>
        <begin position="301"/>
        <end position="321"/>
    </location>
</feature>
<organism evidence="10 11">
    <name type="scientific">Roseospira goensis</name>
    <dbReference type="NCBI Taxonomy" id="391922"/>
    <lineage>
        <taxon>Bacteria</taxon>
        <taxon>Pseudomonadati</taxon>
        <taxon>Pseudomonadota</taxon>
        <taxon>Alphaproteobacteria</taxon>
        <taxon>Rhodospirillales</taxon>
        <taxon>Rhodospirillaceae</taxon>
        <taxon>Roseospira</taxon>
    </lineage>
</organism>
<feature type="transmembrane region" description="Helical" evidence="8">
    <location>
        <begin position="274"/>
        <end position="292"/>
    </location>
</feature>
<dbReference type="GO" id="GO:0005886">
    <property type="term" value="C:plasma membrane"/>
    <property type="evidence" value="ECO:0007669"/>
    <property type="project" value="UniProtKB-SubCell"/>
</dbReference>
<reference evidence="10 11" key="1">
    <citation type="submission" date="2020-08" db="EMBL/GenBank/DDBJ databases">
        <title>Genome sequencing of Purple Non-Sulfur Bacteria from various extreme environments.</title>
        <authorList>
            <person name="Mayer M."/>
        </authorList>
    </citation>
    <scope>NUCLEOTIDE SEQUENCE [LARGE SCALE GENOMIC DNA]</scope>
    <source>
        <strain evidence="10 11">JA135</strain>
    </source>
</reference>
<evidence type="ECO:0000256" key="7">
    <source>
        <dbReference type="ARBA" id="ARBA00023136"/>
    </source>
</evidence>
<dbReference type="InterPro" id="IPR038731">
    <property type="entry name" value="RgtA/B/C-like"/>
</dbReference>
<keyword evidence="4" id="KW-0808">Transferase</keyword>
<evidence type="ECO:0000256" key="8">
    <source>
        <dbReference type="SAM" id="Phobius"/>
    </source>
</evidence>
<sequence>MPSTAATPSTTATADTPRAWLGLRDPARATLALILITAAVRIGLGILMDFGNGESYYLASTRDPHLSYFDQPPLFLWLGWAMLELTGSDDPAIIRLPFIALFAGTTWMLFTLTRRLYSAWAGFYAALFLNISAVFTVSVGGWFQPDGPLMLFWLLTAWALARVMLDPDQRARAWAWWLAIGLLLGLTLLSKYHAVFLVAGAGLYALTQPGQRHWIRHGGPYVALLIALVVASPVLVWNAQNDWVSFAFQGGRSVESAGIRPEWLLRSLVGQMTWLLPWVWLPLVWVFAAALLRGPRAPADWFLACLALGPIAFFTLVALWAPLGFHFHWQAPGYLMLFPLLGRLADRGLHRRPRITGTWLTGSVAVTAAVIAVLASHIATNWIARVVPLEKDPTLEALEWRLLRDDLTAFGVLDWPGTFAAATHWVEGGKVDSAVGGALPVVVLSDDPRNLAFTLDLRDAEGWDALVMGTGHRLRDLETRFAQSFESLEPLDTFRLTRGRDVVVTDVQAWLGRGFSVRHWVDFDGTDAETYFGDGWGAFGGGPGSRAIAADQATLRFDIEPRVPYGDLRVRARSTSGQQTLALSWEGMAVGRLVLPDDGSPVELATAVPAERRVGRHQGTLTLVPEQPGVVVERVILEPTRRRAD</sequence>
<comment type="subcellular location">
    <subcellularLocation>
        <location evidence="1">Cell membrane</location>
        <topology evidence="1">Multi-pass membrane protein</topology>
    </subcellularLocation>
</comment>
<dbReference type="InterPro" id="IPR050297">
    <property type="entry name" value="LipidA_mod_glycosyltrf_83"/>
</dbReference>
<evidence type="ECO:0000313" key="11">
    <source>
        <dbReference type="Proteomes" id="UP000555728"/>
    </source>
</evidence>
<dbReference type="RefSeq" id="WP_184431829.1">
    <property type="nucleotide sequence ID" value="NZ_JACIGI010000004.1"/>
</dbReference>
<feature type="transmembrane region" description="Helical" evidence="8">
    <location>
        <begin position="327"/>
        <end position="345"/>
    </location>
</feature>
<keyword evidence="3" id="KW-0328">Glycosyltransferase</keyword>
<dbReference type="PANTHER" id="PTHR33908:SF11">
    <property type="entry name" value="MEMBRANE PROTEIN"/>
    <property type="match status" value="1"/>
</dbReference>
<keyword evidence="7 8" id="KW-0472">Membrane</keyword>
<dbReference type="GO" id="GO:0009103">
    <property type="term" value="P:lipopolysaccharide biosynthetic process"/>
    <property type="evidence" value="ECO:0007669"/>
    <property type="project" value="UniProtKB-ARBA"/>
</dbReference>
<evidence type="ECO:0000256" key="2">
    <source>
        <dbReference type="ARBA" id="ARBA00022475"/>
    </source>
</evidence>
<evidence type="ECO:0000256" key="1">
    <source>
        <dbReference type="ARBA" id="ARBA00004651"/>
    </source>
</evidence>
<feature type="domain" description="Glycosyltransferase RgtA/B/C/D-like" evidence="9">
    <location>
        <begin position="70"/>
        <end position="237"/>
    </location>
</feature>
<evidence type="ECO:0000256" key="4">
    <source>
        <dbReference type="ARBA" id="ARBA00022679"/>
    </source>
</evidence>
<evidence type="ECO:0000256" key="5">
    <source>
        <dbReference type="ARBA" id="ARBA00022692"/>
    </source>
</evidence>
<evidence type="ECO:0000313" key="10">
    <source>
        <dbReference type="EMBL" id="MBB4285029.1"/>
    </source>
</evidence>
<gene>
    <name evidence="10" type="ORF">GGD88_000743</name>
</gene>